<gene>
    <name evidence="3" type="ORF">IAB19_09355</name>
</gene>
<dbReference type="EMBL" id="JADINH010000185">
    <property type="protein sequence ID" value="MBO8416574.1"/>
    <property type="molecule type" value="Genomic_DNA"/>
</dbReference>
<feature type="domain" description="H repeat-associated protein N-terminal" evidence="2">
    <location>
        <begin position="111"/>
        <end position="186"/>
    </location>
</feature>
<feature type="domain" description="Transposase IS4-like" evidence="1">
    <location>
        <begin position="203"/>
        <end position="445"/>
    </location>
</feature>
<dbReference type="Pfam" id="PF01609">
    <property type="entry name" value="DDE_Tnp_1"/>
    <property type="match status" value="1"/>
</dbReference>
<dbReference type="PANTHER" id="PTHR30298:SF0">
    <property type="entry name" value="PROTEIN YBFL-RELATED"/>
    <property type="match status" value="1"/>
</dbReference>
<dbReference type="InterPro" id="IPR032806">
    <property type="entry name" value="YbfD_N"/>
</dbReference>
<dbReference type="PANTHER" id="PTHR30298">
    <property type="entry name" value="H REPEAT-ASSOCIATED PREDICTED TRANSPOSASE"/>
    <property type="match status" value="1"/>
</dbReference>
<dbReference type="NCBIfam" id="NF033564">
    <property type="entry name" value="transpos_ISAs1"/>
    <property type="match status" value="1"/>
</dbReference>
<accession>A0A9D9GU30</accession>
<evidence type="ECO:0000259" key="1">
    <source>
        <dbReference type="Pfam" id="PF01609"/>
    </source>
</evidence>
<evidence type="ECO:0000313" key="3">
    <source>
        <dbReference type="EMBL" id="MBO8416574.1"/>
    </source>
</evidence>
<dbReference type="AlphaFoldDB" id="A0A9D9GU30"/>
<dbReference type="GO" id="GO:0004803">
    <property type="term" value="F:transposase activity"/>
    <property type="evidence" value="ECO:0007669"/>
    <property type="project" value="InterPro"/>
</dbReference>
<evidence type="ECO:0000313" key="4">
    <source>
        <dbReference type="Proteomes" id="UP000823631"/>
    </source>
</evidence>
<dbReference type="InterPro" id="IPR047647">
    <property type="entry name" value="ISAs1_transpos"/>
</dbReference>
<name>A0A9D9GU30_9GAMM</name>
<dbReference type="GO" id="GO:0003677">
    <property type="term" value="F:DNA binding"/>
    <property type="evidence" value="ECO:0007669"/>
    <property type="project" value="InterPro"/>
</dbReference>
<dbReference type="Proteomes" id="UP000823631">
    <property type="component" value="Unassembled WGS sequence"/>
</dbReference>
<dbReference type="GO" id="GO:0006313">
    <property type="term" value="P:DNA transposition"/>
    <property type="evidence" value="ECO:0007669"/>
    <property type="project" value="InterPro"/>
</dbReference>
<sequence length="495" mass="56715">MKPTDDLLAIIPAEFHGDKLRCTWHAKQATWYVYRVDDIVYDPVKQHSIDKRTQFGKIKDGKWTYSPSWLKNREIEQLKKQLEAKKDDVDRAMENPATAYAVEHLKEITTRVPDPRQQLKTVYRLDHILTVMCLGMLGGFTGAMSLADYWSRYRYQLCRIMDDFPDEDISHDTINRLLRLIKPEHFLPLMSIFTSDLISHTSERLIHVDGKAVRASKTDDAKSGRYLLNVYDSGSRMFVAHELIGAKNNEISVVVDLLKKLDLKPGDIMTADAMHTQRATVAYLQSIGVGYCLAAKDNQEKLASEIMRHFAAVERRVKTHTPEPESGHDRIEIRETEIMPGSIMSKKLKDQWPGLAGGSIVKTTTQRIAKNGDKPETLETRYFICTIPYKSENSEKRIAEVVRSHWSVENQLHWVLDVVFGEDRIHASDVNYINNRSMCLKAASNILRTIQKIMAERGVEISISRLKEQCATPMDAMEVLGCFFEKQKIPFDVND</sequence>
<dbReference type="InterPro" id="IPR051698">
    <property type="entry name" value="Transposase_11-like"/>
</dbReference>
<comment type="caution">
    <text evidence="3">The sequence shown here is derived from an EMBL/GenBank/DDBJ whole genome shotgun (WGS) entry which is preliminary data.</text>
</comment>
<dbReference type="Pfam" id="PF13808">
    <property type="entry name" value="DDE_Tnp_1_assoc"/>
    <property type="match status" value="1"/>
</dbReference>
<proteinExistence type="predicted"/>
<reference evidence="3" key="2">
    <citation type="journal article" date="2021" name="PeerJ">
        <title>Extensive microbial diversity within the chicken gut microbiome revealed by metagenomics and culture.</title>
        <authorList>
            <person name="Gilroy R."/>
            <person name="Ravi A."/>
            <person name="Getino M."/>
            <person name="Pursley I."/>
            <person name="Horton D.L."/>
            <person name="Alikhan N.F."/>
            <person name="Baker D."/>
            <person name="Gharbi K."/>
            <person name="Hall N."/>
            <person name="Watson M."/>
            <person name="Adriaenssens E.M."/>
            <person name="Foster-Nyarko E."/>
            <person name="Jarju S."/>
            <person name="Secka A."/>
            <person name="Antonio M."/>
            <person name="Oren A."/>
            <person name="Chaudhuri R.R."/>
            <person name="La Ragione R."/>
            <person name="Hildebrand F."/>
            <person name="Pallen M.J."/>
        </authorList>
    </citation>
    <scope>NUCLEOTIDE SEQUENCE</scope>
    <source>
        <strain evidence="3">17213</strain>
    </source>
</reference>
<reference evidence="3" key="1">
    <citation type="submission" date="2020-10" db="EMBL/GenBank/DDBJ databases">
        <authorList>
            <person name="Gilroy R."/>
        </authorList>
    </citation>
    <scope>NUCLEOTIDE SEQUENCE</scope>
    <source>
        <strain evidence="3">17213</strain>
    </source>
</reference>
<organism evidence="3 4">
    <name type="scientific">Candidatus Avisuccinivibrio stercorigallinarum</name>
    <dbReference type="NCBI Taxonomy" id="2840704"/>
    <lineage>
        <taxon>Bacteria</taxon>
        <taxon>Pseudomonadati</taxon>
        <taxon>Pseudomonadota</taxon>
        <taxon>Gammaproteobacteria</taxon>
        <taxon>Aeromonadales</taxon>
        <taxon>Succinivibrionaceae</taxon>
        <taxon>Succinivibrionaceae incertae sedis</taxon>
        <taxon>Candidatus Avisuccinivibrio</taxon>
    </lineage>
</organism>
<protein>
    <submittedName>
        <fullName evidence="3">ISAs1 family transposase</fullName>
    </submittedName>
</protein>
<evidence type="ECO:0000259" key="2">
    <source>
        <dbReference type="Pfam" id="PF13808"/>
    </source>
</evidence>
<dbReference type="InterPro" id="IPR002559">
    <property type="entry name" value="Transposase_11"/>
</dbReference>